<organism evidence="3 4">
    <name type="scientific">Haloarcula sebkhae</name>
    <dbReference type="NCBI Taxonomy" id="932660"/>
    <lineage>
        <taxon>Archaea</taxon>
        <taxon>Methanobacteriati</taxon>
        <taxon>Methanobacteriota</taxon>
        <taxon>Stenosarchaea group</taxon>
        <taxon>Halobacteria</taxon>
        <taxon>Halobacteriales</taxon>
        <taxon>Haloarculaceae</taxon>
        <taxon>Haloarcula</taxon>
    </lineage>
</organism>
<dbReference type="EMBL" id="BMPD01000003">
    <property type="protein sequence ID" value="GGK70401.1"/>
    <property type="molecule type" value="Genomic_DNA"/>
</dbReference>
<protein>
    <recommendedName>
        <fullName evidence="2">MoaB/Mog domain-containing protein</fullName>
    </recommendedName>
</protein>
<evidence type="ECO:0000259" key="2">
    <source>
        <dbReference type="SMART" id="SM00852"/>
    </source>
</evidence>
<sequence>MVDFQSRDTRRGPTDGEDDETDEGETGDDEESAAVDTDSEATTSEPTEAADTAPENDDRAASEGDRTETSAADDTAEGSEGHTSESETDDSVAQRIDEATNQSTDSQPADETQNTGGVDKATQESDEAPHQDPLSEPQAPTEPADTPQEAAVQTTDETTAETVAQDDMSQEQSVAAAVVTVGTATEEGDPTGEAVETALEATGQTVTARERLRGDYDGIQEAVDRLVGRDDVEVVVTAGGLGVAPTEQTLEAVHPLFEKALPGFEEVYRGLLFEQQGAGVITVRATAGIADGTPVFCLPADPAAARVAIDEIITAEAPSLVAELS</sequence>
<feature type="compositionally biased region" description="Basic and acidic residues" evidence="1">
    <location>
        <begin position="121"/>
        <end position="130"/>
    </location>
</feature>
<feature type="compositionally biased region" description="Acidic residues" evidence="1">
    <location>
        <begin position="15"/>
        <end position="39"/>
    </location>
</feature>
<name>A0A830F0R1_9EURY</name>
<feature type="region of interest" description="Disordered" evidence="1">
    <location>
        <begin position="1"/>
        <end position="173"/>
    </location>
</feature>
<feature type="domain" description="MoaB/Mog" evidence="2">
    <location>
        <begin position="177"/>
        <end position="320"/>
    </location>
</feature>
<dbReference type="Gene3D" id="3.40.980.10">
    <property type="entry name" value="MoaB/Mog-like domain"/>
    <property type="match status" value="1"/>
</dbReference>
<dbReference type="GO" id="GO:0005829">
    <property type="term" value="C:cytosol"/>
    <property type="evidence" value="ECO:0007669"/>
    <property type="project" value="TreeGrafter"/>
</dbReference>
<evidence type="ECO:0000256" key="1">
    <source>
        <dbReference type="SAM" id="MobiDB-lite"/>
    </source>
</evidence>
<dbReference type="Pfam" id="PF00994">
    <property type="entry name" value="MoCF_biosynth"/>
    <property type="match status" value="1"/>
</dbReference>
<reference evidence="3" key="2">
    <citation type="submission" date="2020-09" db="EMBL/GenBank/DDBJ databases">
        <authorList>
            <person name="Sun Q."/>
            <person name="Ohkuma M."/>
        </authorList>
    </citation>
    <scope>NUCLEOTIDE SEQUENCE</scope>
    <source>
        <strain evidence="3">JCM 19018</strain>
    </source>
</reference>
<dbReference type="SMART" id="SM00852">
    <property type="entry name" value="MoCF_biosynth"/>
    <property type="match status" value="1"/>
</dbReference>
<feature type="compositionally biased region" description="Basic and acidic residues" evidence="1">
    <location>
        <begin position="56"/>
        <end position="68"/>
    </location>
</feature>
<gene>
    <name evidence="3" type="ORF">GCM10009067_23270</name>
</gene>
<dbReference type="InterPro" id="IPR036425">
    <property type="entry name" value="MoaB/Mog-like_dom_sf"/>
</dbReference>
<comment type="caution">
    <text evidence="3">The sequence shown here is derived from an EMBL/GenBank/DDBJ whole genome shotgun (WGS) entry which is preliminary data.</text>
</comment>
<feature type="compositionally biased region" description="Polar residues" evidence="1">
    <location>
        <begin position="151"/>
        <end position="162"/>
    </location>
</feature>
<dbReference type="OrthoDB" id="205337at2157"/>
<reference evidence="3" key="1">
    <citation type="journal article" date="2014" name="Int. J. Syst. Evol. Microbiol.">
        <title>Complete genome sequence of Corynebacterium casei LMG S-19264T (=DSM 44701T), isolated from a smear-ripened cheese.</title>
        <authorList>
            <consortium name="US DOE Joint Genome Institute (JGI-PGF)"/>
            <person name="Walter F."/>
            <person name="Albersmeier A."/>
            <person name="Kalinowski J."/>
            <person name="Ruckert C."/>
        </authorList>
    </citation>
    <scope>NUCLEOTIDE SEQUENCE</scope>
    <source>
        <strain evidence="3">JCM 19018</strain>
    </source>
</reference>
<evidence type="ECO:0000313" key="3">
    <source>
        <dbReference type="EMBL" id="GGK70401.1"/>
    </source>
</evidence>
<dbReference type="InterPro" id="IPR001453">
    <property type="entry name" value="MoaB/Mog_dom"/>
</dbReference>
<dbReference type="PANTHER" id="PTHR43232:SF2">
    <property type="entry name" value="MOLYBDENUM COFACTOR BIOSYNTHESIS PROTEIN B"/>
    <property type="match status" value="1"/>
</dbReference>
<accession>A0A830F0R1</accession>
<proteinExistence type="predicted"/>
<dbReference type="SUPFAM" id="SSF53218">
    <property type="entry name" value="Molybdenum cofactor biosynthesis proteins"/>
    <property type="match status" value="1"/>
</dbReference>
<dbReference type="CDD" id="cd00886">
    <property type="entry name" value="MogA_MoaB"/>
    <property type="match status" value="1"/>
</dbReference>
<dbReference type="GO" id="GO:0006777">
    <property type="term" value="P:Mo-molybdopterin cofactor biosynthetic process"/>
    <property type="evidence" value="ECO:0007669"/>
    <property type="project" value="InterPro"/>
</dbReference>
<dbReference type="PANTHER" id="PTHR43232">
    <property type="entry name" value="MOLYBDENUM COFACTOR BIOSYNTHESIS PROTEIN B"/>
    <property type="match status" value="1"/>
</dbReference>
<dbReference type="RefSeq" id="WP_188978039.1">
    <property type="nucleotide sequence ID" value="NZ_BMPD01000003.1"/>
</dbReference>
<dbReference type="AlphaFoldDB" id="A0A830F0R1"/>
<feature type="compositionally biased region" description="Polar residues" evidence="1">
    <location>
        <begin position="99"/>
        <end position="116"/>
    </location>
</feature>
<feature type="compositionally biased region" description="Basic and acidic residues" evidence="1">
    <location>
        <begin position="1"/>
        <end position="14"/>
    </location>
</feature>
<evidence type="ECO:0000313" key="4">
    <source>
        <dbReference type="Proteomes" id="UP000614221"/>
    </source>
</evidence>
<dbReference type="Proteomes" id="UP000614221">
    <property type="component" value="Unassembled WGS sequence"/>
</dbReference>
<dbReference type="InterPro" id="IPR012245">
    <property type="entry name" value="MoaB"/>
</dbReference>